<feature type="transmembrane region" description="Helical" evidence="1">
    <location>
        <begin position="18"/>
        <end position="37"/>
    </location>
</feature>
<dbReference type="RefSeq" id="WP_092741706.1">
    <property type="nucleotide sequence ID" value="NZ_FNOV01000010.1"/>
</dbReference>
<evidence type="ECO:0000313" key="3">
    <source>
        <dbReference type="Proteomes" id="UP000199249"/>
    </source>
</evidence>
<dbReference type="AlphaFoldDB" id="A0A1H3L6F2"/>
<protein>
    <recommendedName>
        <fullName evidence="4">DUF308 domain-containing protein</fullName>
    </recommendedName>
</protein>
<keyword evidence="1" id="KW-0472">Membrane</keyword>
<organism evidence="2 3">
    <name type="scientific">Hymenobacter psychrophilus</name>
    <dbReference type="NCBI Taxonomy" id="651662"/>
    <lineage>
        <taxon>Bacteria</taxon>
        <taxon>Pseudomonadati</taxon>
        <taxon>Bacteroidota</taxon>
        <taxon>Cytophagia</taxon>
        <taxon>Cytophagales</taxon>
        <taxon>Hymenobacteraceae</taxon>
        <taxon>Hymenobacter</taxon>
    </lineage>
</organism>
<gene>
    <name evidence="2" type="ORF">SAMN04488069_110127</name>
</gene>
<dbReference type="EMBL" id="FNOV01000010">
    <property type="protein sequence ID" value="SDY60012.1"/>
    <property type="molecule type" value="Genomic_DNA"/>
</dbReference>
<dbReference type="Proteomes" id="UP000199249">
    <property type="component" value="Unassembled WGS sequence"/>
</dbReference>
<dbReference type="InterPro" id="IPR053824">
    <property type="entry name" value="DUF7010"/>
</dbReference>
<keyword evidence="3" id="KW-1185">Reference proteome</keyword>
<proteinExistence type="predicted"/>
<accession>A0A1H3L6F2</accession>
<dbReference type="OrthoDB" id="7630092at2"/>
<feature type="transmembrane region" description="Helical" evidence="1">
    <location>
        <begin position="82"/>
        <end position="102"/>
    </location>
</feature>
<evidence type="ECO:0000256" key="1">
    <source>
        <dbReference type="SAM" id="Phobius"/>
    </source>
</evidence>
<evidence type="ECO:0008006" key="4">
    <source>
        <dbReference type="Google" id="ProtNLM"/>
    </source>
</evidence>
<feature type="transmembrane region" description="Helical" evidence="1">
    <location>
        <begin position="156"/>
        <end position="173"/>
    </location>
</feature>
<reference evidence="3" key="1">
    <citation type="submission" date="2016-10" db="EMBL/GenBank/DDBJ databases">
        <authorList>
            <person name="Varghese N."/>
            <person name="Submissions S."/>
        </authorList>
    </citation>
    <scope>NUCLEOTIDE SEQUENCE [LARGE SCALE GENOMIC DNA]</scope>
    <source>
        <strain evidence="3">CGMCC 1.8975</strain>
    </source>
</reference>
<name>A0A1H3L6F2_9BACT</name>
<dbReference type="Pfam" id="PF22765">
    <property type="entry name" value="DUF7010"/>
    <property type="match status" value="1"/>
</dbReference>
<keyword evidence="1" id="KW-0812">Transmembrane</keyword>
<keyword evidence="1" id="KW-1133">Transmembrane helix</keyword>
<evidence type="ECO:0000313" key="2">
    <source>
        <dbReference type="EMBL" id="SDY60012.1"/>
    </source>
</evidence>
<dbReference type="STRING" id="651662.SAMN04488069_110127"/>
<feature type="transmembrane region" description="Helical" evidence="1">
    <location>
        <begin position="43"/>
        <end position="61"/>
    </location>
</feature>
<sequence>MSYSLEQQRQEFASRRMLAVPLAGLLAWLTIGVAGLVLKPTHVVWVLFIATGSIVYLGMLLSRLTGEDFFRKSQPKNTFDTLFLYSVGMSLLVYAVAIPFFLADYTSLPLTVGILTGLMWLPLGWIIRHWVGAFHAVGRTGLVLLAWYLFPAQRFVVIPLVIVGMYLVTIIILERRWRVVRAHKL</sequence>
<feature type="transmembrane region" description="Helical" evidence="1">
    <location>
        <begin position="108"/>
        <end position="126"/>
    </location>
</feature>